<feature type="region of interest" description="Disordered" evidence="1">
    <location>
        <begin position="244"/>
        <end position="264"/>
    </location>
</feature>
<dbReference type="Proteomes" id="UP000193920">
    <property type="component" value="Unassembled WGS sequence"/>
</dbReference>
<evidence type="ECO:0000313" key="3">
    <source>
        <dbReference type="Proteomes" id="UP000193920"/>
    </source>
</evidence>
<organism evidence="2 3">
    <name type="scientific">Neocallimastix californiae</name>
    <dbReference type="NCBI Taxonomy" id="1754190"/>
    <lineage>
        <taxon>Eukaryota</taxon>
        <taxon>Fungi</taxon>
        <taxon>Fungi incertae sedis</taxon>
        <taxon>Chytridiomycota</taxon>
        <taxon>Chytridiomycota incertae sedis</taxon>
        <taxon>Neocallimastigomycetes</taxon>
        <taxon>Neocallimastigales</taxon>
        <taxon>Neocallimastigaceae</taxon>
        <taxon>Neocallimastix</taxon>
    </lineage>
</organism>
<name>A0A1Y2CYP2_9FUNG</name>
<reference evidence="2 3" key="1">
    <citation type="submission" date="2016-08" db="EMBL/GenBank/DDBJ databases">
        <title>A Parts List for Fungal Cellulosomes Revealed by Comparative Genomics.</title>
        <authorList>
            <consortium name="DOE Joint Genome Institute"/>
            <person name="Haitjema C.H."/>
            <person name="Gilmore S.P."/>
            <person name="Henske J.K."/>
            <person name="Solomon K.V."/>
            <person name="De Groot R."/>
            <person name="Kuo A."/>
            <person name="Mondo S.J."/>
            <person name="Salamov A.A."/>
            <person name="Labutti K."/>
            <person name="Zhao Z."/>
            <person name="Chiniquy J."/>
            <person name="Barry K."/>
            <person name="Brewer H.M."/>
            <person name="Purvine S.O."/>
            <person name="Wright A.T."/>
            <person name="Boxma B."/>
            <person name="Van Alen T."/>
            <person name="Hackstein J.H."/>
            <person name="Baker S.E."/>
            <person name="Grigoriev I.V."/>
            <person name="O'Malley M.A."/>
        </authorList>
    </citation>
    <scope>NUCLEOTIDE SEQUENCE [LARGE SCALE GENOMIC DNA]</scope>
    <source>
        <strain evidence="2 3">G1</strain>
    </source>
</reference>
<evidence type="ECO:0000313" key="2">
    <source>
        <dbReference type="EMBL" id="ORY52162.1"/>
    </source>
</evidence>
<sequence>MEYSNINNVFNGGNGQYYQVNLQHMINAYKSKLMKAMINKDQSTKNAIMSKLHELSKVIKKYSNELENTSNGNLTKFEPKLLMMADMKHAYNEILSVAFINNDNKVGNLTLPIELQFNPDILPYDGKKDKSQEPSYSNLSKAGNKLSAIEAFKNFNFDEYPTPVSQVIFLFKAFEAVDEALYIADIRLTNTIKKGLIKLNNSLIRGLFGANKVLSPTDRDPDDMYSAKFLSSITDGSGQTVVVSPSTNELPMISPEDSSVLTSE</sequence>
<protein>
    <submittedName>
        <fullName evidence="2">Uncharacterized protein</fullName>
    </submittedName>
</protein>
<gene>
    <name evidence="2" type="ORF">LY90DRAFT_508283</name>
</gene>
<accession>A0A1Y2CYP2</accession>
<dbReference type="EMBL" id="MCOG01000094">
    <property type="protein sequence ID" value="ORY52162.1"/>
    <property type="molecule type" value="Genomic_DNA"/>
</dbReference>
<evidence type="ECO:0000256" key="1">
    <source>
        <dbReference type="SAM" id="MobiDB-lite"/>
    </source>
</evidence>
<comment type="caution">
    <text evidence="2">The sequence shown here is derived from an EMBL/GenBank/DDBJ whole genome shotgun (WGS) entry which is preliminary data.</text>
</comment>
<dbReference type="AlphaFoldDB" id="A0A1Y2CYP2"/>
<keyword evidence="3" id="KW-1185">Reference proteome</keyword>
<proteinExistence type="predicted"/>